<dbReference type="PANTHER" id="PTHR35296:SF8">
    <property type="entry name" value="SMALL AUXIN-UP RNA-RELATED"/>
    <property type="match status" value="1"/>
</dbReference>
<dbReference type="AlphaFoldDB" id="A0AAN8YW93"/>
<accession>A0AAN8YW93</accession>
<dbReference type="Proteomes" id="UP001370490">
    <property type="component" value="Unassembled WGS sequence"/>
</dbReference>
<sequence length="141" mass="15790">MAKSGKLTKLKSALKKWPSFGKLGRTTSSRSSVAADDDGANHQNDMEINDKHSNNSQLLHTVYVGKSRRKYLLGSDVVNHPLFKELVDKSEDVESLDVDDVVGAITVSSCEVVMFEHLLWMLQNADPQVETLHDLVHFYAY</sequence>
<evidence type="ECO:0000313" key="3">
    <source>
        <dbReference type="EMBL" id="KAK6914640.1"/>
    </source>
</evidence>
<reference evidence="3 4" key="1">
    <citation type="submission" date="2023-12" db="EMBL/GenBank/DDBJ databases">
        <title>A high-quality genome assembly for Dillenia turbinata (Dilleniales).</title>
        <authorList>
            <person name="Chanderbali A."/>
        </authorList>
    </citation>
    <scope>NUCLEOTIDE SEQUENCE [LARGE SCALE GENOMIC DNA]</scope>
    <source>
        <strain evidence="3">LSX21</strain>
        <tissue evidence="3">Leaf</tissue>
    </source>
</reference>
<gene>
    <name evidence="3" type="ORF">RJ641_019757</name>
</gene>
<comment type="caution">
    <text evidence="3">The sequence shown here is derived from an EMBL/GenBank/DDBJ whole genome shotgun (WGS) entry which is preliminary data.</text>
</comment>
<comment type="similarity">
    <text evidence="1">Belongs to the ARG7 family.</text>
</comment>
<name>A0AAN8YW93_9MAGN</name>
<proteinExistence type="inferred from homology"/>
<evidence type="ECO:0000256" key="1">
    <source>
        <dbReference type="ARBA" id="ARBA00006974"/>
    </source>
</evidence>
<keyword evidence="4" id="KW-1185">Reference proteome</keyword>
<evidence type="ECO:0000256" key="2">
    <source>
        <dbReference type="SAM" id="MobiDB-lite"/>
    </source>
</evidence>
<organism evidence="3 4">
    <name type="scientific">Dillenia turbinata</name>
    <dbReference type="NCBI Taxonomy" id="194707"/>
    <lineage>
        <taxon>Eukaryota</taxon>
        <taxon>Viridiplantae</taxon>
        <taxon>Streptophyta</taxon>
        <taxon>Embryophyta</taxon>
        <taxon>Tracheophyta</taxon>
        <taxon>Spermatophyta</taxon>
        <taxon>Magnoliopsida</taxon>
        <taxon>eudicotyledons</taxon>
        <taxon>Gunneridae</taxon>
        <taxon>Pentapetalae</taxon>
        <taxon>Dilleniales</taxon>
        <taxon>Dilleniaceae</taxon>
        <taxon>Dillenia</taxon>
    </lineage>
</organism>
<feature type="region of interest" description="Disordered" evidence="2">
    <location>
        <begin position="22"/>
        <end position="51"/>
    </location>
</feature>
<dbReference type="InterPro" id="IPR003676">
    <property type="entry name" value="SAUR_fam"/>
</dbReference>
<dbReference type="PANTHER" id="PTHR35296">
    <property type="entry name" value="EXPRESSED PROTEIN"/>
    <property type="match status" value="1"/>
</dbReference>
<dbReference type="Pfam" id="PF02519">
    <property type="entry name" value="Auxin_inducible"/>
    <property type="match status" value="1"/>
</dbReference>
<evidence type="ECO:0000313" key="4">
    <source>
        <dbReference type="Proteomes" id="UP001370490"/>
    </source>
</evidence>
<dbReference type="EMBL" id="JBAMMX010000025">
    <property type="protein sequence ID" value="KAK6914640.1"/>
    <property type="molecule type" value="Genomic_DNA"/>
</dbReference>
<protein>
    <submittedName>
        <fullName evidence="3">Small auxin-up RNA</fullName>
    </submittedName>
</protein>
<dbReference type="GO" id="GO:0009733">
    <property type="term" value="P:response to auxin"/>
    <property type="evidence" value="ECO:0007669"/>
    <property type="project" value="InterPro"/>
</dbReference>